<dbReference type="EMBL" id="FNOM01000005">
    <property type="protein sequence ID" value="SDX10356.1"/>
    <property type="molecule type" value="Genomic_DNA"/>
</dbReference>
<organism evidence="4 5">
    <name type="scientific">Roseicitreum antarcticum</name>
    <dbReference type="NCBI Taxonomy" id="564137"/>
    <lineage>
        <taxon>Bacteria</taxon>
        <taxon>Pseudomonadati</taxon>
        <taxon>Pseudomonadota</taxon>
        <taxon>Alphaproteobacteria</taxon>
        <taxon>Rhodobacterales</taxon>
        <taxon>Paracoccaceae</taxon>
        <taxon>Roseicitreum</taxon>
    </lineage>
</organism>
<comment type="similarity">
    <text evidence="1 3">Belongs to the short-chain dehydrogenases/reductases (SDR) family.</text>
</comment>
<dbReference type="AlphaFoldDB" id="A0A1H2YZ21"/>
<sequence>MRVAMVSGAGRGLGRAIAEHLGQQGWALSLGVRDLSQVADMTSETTMATRFDAQCAPDAQAWVDATIARFGRVDALVNNAGILRFVDFEQGTDADCEQDLDDLWAVNVKAPFRLIRAALPHLKASGAGRVVNIASTDSKRYRGGTSVGYVMVKHALHAMTQAVRFAGWDEGVRGTAICPGAIDTDLLAGLPGVTPKADRLTPQTVAQMVGFVLSMPNQASIPEFIANTRLESGL</sequence>
<dbReference type="SUPFAM" id="SSF51735">
    <property type="entry name" value="NAD(P)-binding Rossmann-fold domains"/>
    <property type="match status" value="1"/>
</dbReference>
<reference evidence="4 5" key="1">
    <citation type="submission" date="2016-10" db="EMBL/GenBank/DDBJ databases">
        <authorList>
            <person name="de Groot N.N."/>
        </authorList>
    </citation>
    <scope>NUCLEOTIDE SEQUENCE [LARGE SCALE GENOMIC DNA]</scope>
    <source>
        <strain evidence="4 5">CGMCC 1.8894</strain>
    </source>
</reference>
<proteinExistence type="inferred from homology"/>
<dbReference type="PRINTS" id="PR00080">
    <property type="entry name" value="SDRFAMILY"/>
</dbReference>
<keyword evidence="2" id="KW-0560">Oxidoreductase</keyword>
<dbReference type="Proteomes" id="UP000198539">
    <property type="component" value="Unassembled WGS sequence"/>
</dbReference>
<gene>
    <name evidence="4" type="ORF">SAMN04488238_105188</name>
</gene>
<dbReference type="STRING" id="564137.SAMN04488238_105188"/>
<protein>
    <submittedName>
        <fullName evidence="4">NADP-dependent 3-hydroxy acid dehydrogenase YdfG</fullName>
    </submittedName>
</protein>
<dbReference type="PRINTS" id="PR00081">
    <property type="entry name" value="GDHRDH"/>
</dbReference>
<dbReference type="PANTHER" id="PTHR43639">
    <property type="entry name" value="OXIDOREDUCTASE, SHORT-CHAIN DEHYDROGENASE/REDUCTASE FAMILY (AFU_ORTHOLOGUE AFUA_5G02870)"/>
    <property type="match status" value="1"/>
</dbReference>
<dbReference type="PANTHER" id="PTHR43639:SF1">
    <property type="entry name" value="SHORT-CHAIN DEHYDROGENASE_REDUCTASE FAMILY PROTEIN"/>
    <property type="match status" value="1"/>
</dbReference>
<evidence type="ECO:0000256" key="1">
    <source>
        <dbReference type="ARBA" id="ARBA00006484"/>
    </source>
</evidence>
<keyword evidence="5" id="KW-1185">Reference proteome</keyword>
<dbReference type="InterPro" id="IPR002347">
    <property type="entry name" value="SDR_fam"/>
</dbReference>
<dbReference type="RefSeq" id="WP_176847059.1">
    <property type="nucleotide sequence ID" value="NZ_CP061502.1"/>
</dbReference>
<name>A0A1H2YZ21_9RHOB</name>
<evidence type="ECO:0000256" key="3">
    <source>
        <dbReference type="RuleBase" id="RU000363"/>
    </source>
</evidence>
<dbReference type="Gene3D" id="3.40.50.720">
    <property type="entry name" value="NAD(P)-binding Rossmann-like Domain"/>
    <property type="match status" value="1"/>
</dbReference>
<evidence type="ECO:0000313" key="5">
    <source>
        <dbReference type="Proteomes" id="UP000198539"/>
    </source>
</evidence>
<dbReference type="Pfam" id="PF00106">
    <property type="entry name" value="adh_short"/>
    <property type="match status" value="1"/>
</dbReference>
<evidence type="ECO:0000313" key="4">
    <source>
        <dbReference type="EMBL" id="SDX10356.1"/>
    </source>
</evidence>
<evidence type="ECO:0000256" key="2">
    <source>
        <dbReference type="ARBA" id="ARBA00023002"/>
    </source>
</evidence>
<dbReference type="InterPro" id="IPR036291">
    <property type="entry name" value="NAD(P)-bd_dom_sf"/>
</dbReference>
<dbReference type="GO" id="GO:0016491">
    <property type="term" value="F:oxidoreductase activity"/>
    <property type="evidence" value="ECO:0007669"/>
    <property type="project" value="UniProtKB-KW"/>
</dbReference>
<accession>A0A1H2YZ21</accession>